<evidence type="ECO:0000313" key="2">
    <source>
        <dbReference type="EMBL" id="KAB1189281.1"/>
    </source>
</evidence>
<dbReference type="SUPFAM" id="SSF46785">
    <property type="entry name" value="Winged helix' DNA-binding domain"/>
    <property type="match status" value="1"/>
</dbReference>
<dbReference type="EMBL" id="VZUS01000001">
    <property type="protein sequence ID" value="KAB1189281.1"/>
    <property type="molecule type" value="Genomic_DNA"/>
</dbReference>
<dbReference type="RefSeq" id="WP_151139449.1">
    <property type="nucleotide sequence ID" value="NZ_VZUS01000001.1"/>
</dbReference>
<protein>
    <submittedName>
        <fullName evidence="2">Helix-turn-helix transcriptional regulator</fullName>
    </submittedName>
</protein>
<dbReference type="InterPro" id="IPR036390">
    <property type="entry name" value="WH_DNA-bd_sf"/>
</dbReference>
<gene>
    <name evidence="2" type="ORF">Hfx1149_12540</name>
</gene>
<reference evidence="2" key="1">
    <citation type="submission" date="2019-09" db="EMBL/GenBank/DDBJ databases">
        <title>Genomic analysis of Haloferax sp. CBA1149.</title>
        <authorList>
            <person name="Roh S.W."/>
        </authorList>
    </citation>
    <scope>NUCLEOTIDE SEQUENCE</scope>
    <source>
        <strain evidence="2">CBA1149</strain>
    </source>
</reference>
<dbReference type="Gene3D" id="1.10.10.10">
    <property type="entry name" value="Winged helix-like DNA-binding domain superfamily/Winged helix DNA-binding domain"/>
    <property type="match status" value="1"/>
</dbReference>
<dbReference type="Pfam" id="PF12840">
    <property type="entry name" value="HTH_20"/>
    <property type="match status" value="1"/>
</dbReference>
<organism evidence="2">
    <name type="scientific">Haloferax sp. CBA1149</name>
    <dbReference type="NCBI Taxonomy" id="2650753"/>
    <lineage>
        <taxon>Archaea</taxon>
        <taxon>Methanobacteriati</taxon>
        <taxon>Methanobacteriota</taxon>
        <taxon>Stenosarchaea group</taxon>
        <taxon>Halobacteria</taxon>
        <taxon>Halobacteriales</taxon>
        <taxon>Haloferacaceae</taxon>
        <taxon>Haloferax</taxon>
    </lineage>
</organism>
<proteinExistence type="predicted"/>
<evidence type="ECO:0000256" key="1">
    <source>
        <dbReference type="SAM" id="MobiDB-lite"/>
    </source>
</evidence>
<accession>A0A643K4L9</accession>
<comment type="caution">
    <text evidence="2">The sequence shown here is derived from an EMBL/GenBank/DDBJ whole genome shotgun (WGS) entry which is preliminary data.</text>
</comment>
<name>A0A643K4L9_9EURY</name>
<sequence length="115" mass="12842">MQTGLRRNPLGPTRTEAHAEQVLDALSDRACRRILTTVQGRSEPMTAQELSVACDIPLSTTYRKLERLSDARLLEETLQLRMNGTHTHQYRSDVESVTVSLDEETGLEVDIPGGH</sequence>
<feature type="region of interest" description="Disordered" evidence="1">
    <location>
        <begin position="96"/>
        <end position="115"/>
    </location>
</feature>
<dbReference type="AlphaFoldDB" id="A0A643K4L9"/>
<dbReference type="InterPro" id="IPR036388">
    <property type="entry name" value="WH-like_DNA-bd_sf"/>
</dbReference>